<proteinExistence type="predicted"/>
<dbReference type="Proteomes" id="UP000774617">
    <property type="component" value="Unassembled WGS sequence"/>
</dbReference>
<sequence>MRLINLEYVKPSCLSVTIPRNVFKSDGLLDFSRSHLDLIEGGKDEQGTDVARKARALNAIVSNFMCRSTSAPAQQFGANRFFLADAYEDMRPDSPFAIIRAYFSSIRPGNDRIFLNVNITTAAFFKPMLVSEFIRIMLQHTARESTTTNMLRKQVARITCERPGPKLNQEKRRKLIAGLGKVPSSQTFQTQDVDMTVFEYFNTTKG</sequence>
<dbReference type="InterPro" id="IPR036085">
    <property type="entry name" value="PAZ_dom_sf"/>
</dbReference>
<dbReference type="EMBL" id="JAGTJR010000001">
    <property type="protein sequence ID" value="KAH7065058.1"/>
    <property type="molecule type" value="Genomic_DNA"/>
</dbReference>
<evidence type="ECO:0000313" key="2">
    <source>
        <dbReference type="EMBL" id="KAH7065058.1"/>
    </source>
</evidence>
<reference evidence="2 3" key="1">
    <citation type="journal article" date="2021" name="Nat. Commun.">
        <title>Genetic determinants of endophytism in the Arabidopsis root mycobiome.</title>
        <authorList>
            <person name="Mesny F."/>
            <person name="Miyauchi S."/>
            <person name="Thiergart T."/>
            <person name="Pickel B."/>
            <person name="Atanasova L."/>
            <person name="Karlsson M."/>
            <person name="Huettel B."/>
            <person name="Barry K.W."/>
            <person name="Haridas S."/>
            <person name="Chen C."/>
            <person name="Bauer D."/>
            <person name="Andreopoulos W."/>
            <person name="Pangilinan J."/>
            <person name="LaButti K."/>
            <person name="Riley R."/>
            <person name="Lipzen A."/>
            <person name="Clum A."/>
            <person name="Drula E."/>
            <person name="Henrissat B."/>
            <person name="Kohler A."/>
            <person name="Grigoriev I.V."/>
            <person name="Martin F.M."/>
            <person name="Hacquard S."/>
        </authorList>
    </citation>
    <scope>NUCLEOTIDE SEQUENCE [LARGE SCALE GENOMIC DNA]</scope>
    <source>
        <strain evidence="2 3">MPI-SDFR-AT-0080</strain>
    </source>
</reference>
<gene>
    <name evidence="2" type="ORF">B0J12DRAFT_24363</name>
</gene>
<evidence type="ECO:0000259" key="1">
    <source>
        <dbReference type="SMART" id="SM01163"/>
    </source>
</evidence>
<feature type="domain" description="Argonaute linker 1" evidence="1">
    <location>
        <begin position="74"/>
        <end position="127"/>
    </location>
</feature>
<dbReference type="SMART" id="SM01163">
    <property type="entry name" value="DUF1785"/>
    <property type="match status" value="1"/>
</dbReference>
<keyword evidence="3" id="KW-1185">Reference proteome</keyword>
<evidence type="ECO:0000313" key="3">
    <source>
        <dbReference type="Proteomes" id="UP000774617"/>
    </source>
</evidence>
<dbReference type="SUPFAM" id="SSF101690">
    <property type="entry name" value="PAZ domain"/>
    <property type="match status" value="1"/>
</dbReference>
<comment type="caution">
    <text evidence="2">The sequence shown here is derived from an EMBL/GenBank/DDBJ whole genome shotgun (WGS) entry which is preliminary data.</text>
</comment>
<organism evidence="2 3">
    <name type="scientific">Macrophomina phaseolina</name>
    <dbReference type="NCBI Taxonomy" id="35725"/>
    <lineage>
        <taxon>Eukaryota</taxon>
        <taxon>Fungi</taxon>
        <taxon>Dikarya</taxon>
        <taxon>Ascomycota</taxon>
        <taxon>Pezizomycotina</taxon>
        <taxon>Dothideomycetes</taxon>
        <taxon>Dothideomycetes incertae sedis</taxon>
        <taxon>Botryosphaeriales</taxon>
        <taxon>Botryosphaeriaceae</taxon>
        <taxon>Macrophomina</taxon>
    </lineage>
</organism>
<protein>
    <recommendedName>
        <fullName evidence="1">Argonaute linker 1 domain-containing protein</fullName>
    </recommendedName>
</protein>
<dbReference type="InterPro" id="IPR014811">
    <property type="entry name" value="ArgoL1"/>
</dbReference>
<dbReference type="Pfam" id="PF08699">
    <property type="entry name" value="ArgoL1"/>
    <property type="match status" value="1"/>
</dbReference>
<name>A0ABQ8GUW9_9PEZI</name>
<accession>A0ABQ8GUW9</accession>